<dbReference type="Proteomes" id="UP000008064">
    <property type="component" value="Unassembled WGS sequence"/>
</dbReference>
<proteinExistence type="predicted"/>
<name>F8NHI6_SERL9</name>
<dbReference type="GeneID" id="18810729"/>
<dbReference type="HOGENOM" id="CLU_3093222_0_0_1"/>
<gene>
    <name evidence="1" type="ORF">SERLADRAFT_377608</name>
</gene>
<dbReference type="EMBL" id="GL945429">
    <property type="protein sequence ID" value="EGO29157.1"/>
    <property type="molecule type" value="Genomic_DNA"/>
</dbReference>
<dbReference type="KEGG" id="sla:SERLADRAFT_377608"/>
<organism>
    <name type="scientific">Serpula lacrymans var. lacrymans (strain S7.9)</name>
    <name type="common">Dry rot fungus</name>
    <dbReference type="NCBI Taxonomy" id="578457"/>
    <lineage>
        <taxon>Eukaryota</taxon>
        <taxon>Fungi</taxon>
        <taxon>Dikarya</taxon>
        <taxon>Basidiomycota</taxon>
        <taxon>Agaricomycotina</taxon>
        <taxon>Agaricomycetes</taxon>
        <taxon>Agaricomycetidae</taxon>
        <taxon>Boletales</taxon>
        <taxon>Coniophorineae</taxon>
        <taxon>Serpulaceae</taxon>
        <taxon>Serpula</taxon>
    </lineage>
</organism>
<dbReference type="RefSeq" id="XP_007313399.1">
    <property type="nucleotide sequence ID" value="XM_007313337.1"/>
</dbReference>
<feature type="non-terminal residue" evidence="1">
    <location>
        <position position="52"/>
    </location>
</feature>
<reference evidence="1" key="1">
    <citation type="submission" date="2011-04" db="EMBL/GenBank/DDBJ databases">
        <title>Evolution of plant cell wall degrading machinery underlies the functional diversity of forest fungi.</title>
        <authorList>
            <consortium name="US DOE Joint Genome Institute (JGI-PGF)"/>
            <person name="Eastwood D.C."/>
            <person name="Floudas D."/>
            <person name="Binder M."/>
            <person name="Majcherczyk A."/>
            <person name="Schneider P."/>
            <person name="Aerts A."/>
            <person name="Asiegbu F.O."/>
            <person name="Baker S.E."/>
            <person name="Barry K."/>
            <person name="Bendiksby M."/>
            <person name="Blumentritt M."/>
            <person name="Coutinho P.M."/>
            <person name="Cullen D."/>
            <person name="Cullen D."/>
            <person name="Gathman A."/>
            <person name="Goodell B."/>
            <person name="Henrissat B."/>
            <person name="Ihrmark K."/>
            <person name="Kauserud H."/>
            <person name="Kohler A."/>
            <person name="LaButti K."/>
            <person name="Lapidus A."/>
            <person name="Lavin J.L."/>
            <person name="Lee Y.-H."/>
            <person name="Lindquist E."/>
            <person name="Lilly W."/>
            <person name="Lucas S."/>
            <person name="Morin E."/>
            <person name="Murat C."/>
            <person name="Oguiza J.A."/>
            <person name="Park J."/>
            <person name="Pisabarro A.G."/>
            <person name="Riley R."/>
            <person name="Rosling A."/>
            <person name="Salamov A."/>
            <person name="Schmidt O."/>
            <person name="Schmutz J."/>
            <person name="Skrede I."/>
            <person name="Stenlid J."/>
            <person name="Wiebenga A."/>
            <person name="Xie X."/>
            <person name="Kues U."/>
            <person name="Hibbett D.S."/>
            <person name="Hoffmeister D."/>
            <person name="Hogberg N."/>
            <person name="Martin F."/>
            <person name="Grigoriev I.V."/>
            <person name="Watkinson S.C."/>
        </authorList>
    </citation>
    <scope>NUCLEOTIDE SEQUENCE</scope>
    <source>
        <strain evidence="1">S7.9</strain>
    </source>
</reference>
<dbReference type="AlphaFoldDB" id="F8NHI6"/>
<sequence length="52" mass="5636">MLTGKEVGTLMRCGRVVSGGRCIWEYSCAPHVFPALMSRLASPAQLGKVRTI</sequence>
<protein>
    <submittedName>
        <fullName evidence="1">Uncharacterized protein</fullName>
    </submittedName>
</protein>
<accession>F8NHI6</accession>
<evidence type="ECO:0000313" key="1">
    <source>
        <dbReference type="EMBL" id="EGO29157.1"/>
    </source>
</evidence>